<protein>
    <submittedName>
        <fullName evidence="1">Uncharacterized protein</fullName>
    </submittedName>
</protein>
<dbReference type="RefSeq" id="WP_231335789.1">
    <property type="nucleotide sequence ID" value="NZ_CP059572.1"/>
</dbReference>
<gene>
    <name evidence="1" type="ORF">AGRA3207_003539</name>
</gene>
<sequence length="50" mass="5548">MGWSKKDHENEATRLLAKADQYKAAGDKGAHDTLMIQVEGHKRLAREGGK</sequence>
<keyword evidence="2" id="KW-1185">Reference proteome</keyword>
<evidence type="ECO:0000313" key="2">
    <source>
        <dbReference type="Proteomes" id="UP001049518"/>
    </source>
</evidence>
<accession>A0ABX8R0H1</accession>
<proteinExistence type="predicted"/>
<dbReference type="EMBL" id="CP059572">
    <property type="protein sequence ID" value="QXJ22523.1"/>
    <property type="molecule type" value="Genomic_DNA"/>
</dbReference>
<evidence type="ECO:0000313" key="1">
    <source>
        <dbReference type="EMBL" id="QXJ22523.1"/>
    </source>
</evidence>
<dbReference type="Proteomes" id="UP001049518">
    <property type="component" value="Chromosome"/>
</dbReference>
<organism evidence="1 2">
    <name type="scientific">Actinomadura graeca</name>
    <dbReference type="NCBI Taxonomy" id="2750812"/>
    <lineage>
        <taxon>Bacteria</taxon>
        <taxon>Bacillati</taxon>
        <taxon>Actinomycetota</taxon>
        <taxon>Actinomycetes</taxon>
        <taxon>Streptosporangiales</taxon>
        <taxon>Thermomonosporaceae</taxon>
        <taxon>Actinomadura</taxon>
    </lineage>
</organism>
<reference evidence="1" key="1">
    <citation type="submission" date="2020-07" db="EMBL/GenBank/DDBJ databases">
        <authorList>
            <person name="Tarantini F.S."/>
            <person name="Hong K.W."/>
            <person name="Chan K.G."/>
        </authorList>
    </citation>
    <scope>NUCLEOTIDE SEQUENCE</scope>
    <source>
        <strain evidence="1">32-07</strain>
    </source>
</reference>
<name>A0ABX8R0H1_9ACTN</name>